<accession>A0A4Z2GI16</accession>
<organism evidence="1 2">
    <name type="scientific">Liparis tanakae</name>
    <name type="common">Tanaka's snailfish</name>
    <dbReference type="NCBI Taxonomy" id="230148"/>
    <lineage>
        <taxon>Eukaryota</taxon>
        <taxon>Metazoa</taxon>
        <taxon>Chordata</taxon>
        <taxon>Craniata</taxon>
        <taxon>Vertebrata</taxon>
        <taxon>Euteleostomi</taxon>
        <taxon>Actinopterygii</taxon>
        <taxon>Neopterygii</taxon>
        <taxon>Teleostei</taxon>
        <taxon>Neoteleostei</taxon>
        <taxon>Acanthomorphata</taxon>
        <taxon>Eupercaria</taxon>
        <taxon>Perciformes</taxon>
        <taxon>Cottioidei</taxon>
        <taxon>Cottales</taxon>
        <taxon>Liparidae</taxon>
        <taxon>Liparis</taxon>
    </lineage>
</organism>
<comment type="caution">
    <text evidence="1">The sequence shown here is derived from an EMBL/GenBank/DDBJ whole genome shotgun (WGS) entry which is preliminary data.</text>
</comment>
<keyword evidence="2" id="KW-1185">Reference proteome</keyword>
<dbReference type="Proteomes" id="UP000314294">
    <property type="component" value="Unassembled WGS sequence"/>
</dbReference>
<protein>
    <submittedName>
        <fullName evidence="1">Uncharacterized protein</fullName>
    </submittedName>
</protein>
<name>A0A4Z2GI16_9TELE</name>
<gene>
    <name evidence="1" type="ORF">EYF80_037207</name>
</gene>
<dbReference type="AlphaFoldDB" id="A0A4Z2GI16"/>
<reference evidence="1 2" key="1">
    <citation type="submission" date="2019-03" db="EMBL/GenBank/DDBJ databases">
        <title>First draft genome of Liparis tanakae, snailfish: a comprehensive survey of snailfish specific genes.</title>
        <authorList>
            <person name="Kim W."/>
            <person name="Song I."/>
            <person name="Jeong J.-H."/>
            <person name="Kim D."/>
            <person name="Kim S."/>
            <person name="Ryu S."/>
            <person name="Song J.Y."/>
            <person name="Lee S.K."/>
        </authorList>
    </citation>
    <scope>NUCLEOTIDE SEQUENCE [LARGE SCALE GENOMIC DNA]</scope>
    <source>
        <tissue evidence="1">Muscle</tissue>
    </source>
</reference>
<dbReference type="EMBL" id="SRLO01000542">
    <property type="protein sequence ID" value="TNN52563.1"/>
    <property type="molecule type" value="Genomic_DNA"/>
</dbReference>
<proteinExistence type="predicted"/>
<evidence type="ECO:0000313" key="2">
    <source>
        <dbReference type="Proteomes" id="UP000314294"/>
    </source>
</evidence>
<evidence type="ECO:0000313" key="1">
    <source>
        <dbReference type="EMBL" id="TNN52563.1"/>
    </source>
</evidence>
<sequence length="78" mass="8871">MAAASESHSGQRPTCTLLLGGRVHHLPAVEPRTEVLWADLQELQTRLQHPRLILHTWEQKRRLLMSLTCEVGGSFVIY</sequence>